<gene>
    <name evidence="6 9" type="primary">rlmL</name>
    <name evidence="9" type="ORF">MACH26_19340</name>
</gene>
<dbReference type="InterPro" id="IPR004114">
    <property type="entry name" value="THUMP_dom"/>
</dbReference>
<reference evidence="9" key="1">
    <citation type="submission" date="2023-01" db="EMBL/GenBank/DDBJ databases">
        <title>Complete genome sequence of Planctobacterium marinum strain Dej080120_11.</title>
        <authorList>
            <person name="Ueki S."/>
            <person name="Maruyama F."/>
        </authorList>
    </citation>
    <scope>NUCLEOTIDE SEQUENCE</scope>
    <source>
        <strain evidence="9">Dej080120_11</strain>
    </source>
</reference>
<feature type="domain" description="THUMP" evidence="8">
    <location>
        <begin position="44"/>
        <end position="155"/>
    </location>
</feature>
<dbReference type="InterPro" id="IPR054170">
    <property type="entry name" value="RlmL_1st"/>
</dbReference>
<evidence type="ECO:0000256" key="7">
    <source>
        <dbReference type="PROSITE-ProRule" id="PRU00529"/>
    </source>
</evidence>
<dbReference type="HAMAP" id="MF_01858">
    <property type="entry name" value="23SrRNA_methyltr_KL"/>
    <property type="match status" value="1"/>
</dbReference>
<organism evidence="9 10">
    <name type="scientific">Planctobacterium marinum</name>
    <dbReference type="NCBI Taxonomy" id="1631968"/>
    <lineage>
        <taxon>Bacteria</taxon>
        <taxon>Pseudomonadati</taxon>
        <taxon>Pseudomonadota</taxon>
        <taxon>Gammaproteobacteria</taxon>
        <taxon>Alteromonadales</taxon>
        <taxon>Alteromonadaceae</taxon>
        <taxon>Planctobacterium</taxon>
    </lineage>
</organism>
<dbReference type="Gene3D" id="3.30.750.80">
    <property type="entry name" value="RNA methyltransferase domain (HRMD) like"/>
    <property type="match status" value="1"/>
</dbReference>
<evidence type="ECO:0000313" key="9">
    <source>
        <dbReference type="EMBL" id="BDX06413.1"/>
    </source>
</evidence>
<evidence type="ECO:0000256" key="6">
    <source>
        <dbReference type="HAMAP-Rule" id="MF_01858"/>
    </source>
</evidence>
<keyword evidence="4 6" id="KW-0808">Transferase</keyword>
<sequence length="700" mass="80036">MHKILITSALGLEDLLVTEIQGLLPHLECQKKPGQVLTAAELQDIYTLCLWSRLANRVLLQLTYGKIETGDDLYRLASEVDWSKHFGLRDTFAVDFYGSNKEIRNTQFGALKIKDAIVDKFLETQSVRPNVDKNNPDIRIQGRIHRDNAAIYLDMSGGSLHLRHYRQETGPAPIRENLAFAMLMRSGWTQNTEQPLCDPMCGSGTIAIEAALYKANIAPGLQRKRWGFSHWLKHNDAQWKVIQSTALKRQKSPSIGIYAGEISHKLISIAKQNAKAAGVDEFIQFTHKDATEYVPACDKPGYLVSNPPYGERLSDFNRLLPIFQQWGTWLKQHYANWHLALLTSNRELLKQMKLASSRSYKLKNANLDCELVLFHMVDRNLAELQHEAKLDGDFANRLKKNWDKTKRWLKKQNTECYRIYDADLPEYNVAIDRYGDGLVIQEYAAPKNIPEQKTKARLQEILLVAPQVLGIAPENVALKVREVKKGKNQYEKVSRQNKMLEVQENGAKFLVNLFDYLDTGLFLDHRDTRCIVRDMSKGKRVLNLFSYTGSVSVYAALGGAQSVTTVDMSNTYLDWAKQNFELNKLRGKYQFIKADVTTWLEQNREKYDLIFIDPPSFSNSKSMDNTWDVQRDHVTLLADAKNSLAENGVIVFSNNLRNFKMSSEVQDKLGLSVTNITAETIPEDFKRNSKIHHCFLLQVQ</sequence>
<evidence type="ECO:0000256" key="4">
    <source>
        <dbReference type="ARBA" id="ARBA00022679"/>
    </source>
</evidence>
<evidence type="ECO:0000256" key="2">
    <source>
        <dbReference type="ARBA" id="ARBA00022552"/>
    </source>
</evidence>
<dbReference type="Pfam" id="PF22020">
    <property type="entry name" value="RlmL_1st"/>
    <property type="match status" value="1"/>
</dbReference>
<dbReference type="InterPro" id="IPR000241">
    <property type="entry name" value="RlmKL-like_Mtase"/>
</dbReference>
<evidence type="ECO:0000256" key="3">
    <source>
        <dbReference type="ARBA" id="ARBA00022603"/>
    </source>
</evidence>
<keyword evidence="2 6" id="KW-0698">rRNA processing</keyword>
<dbReference type="Gene3D" id="3.30.2130.30">
    <property type="match status" value="1"/>
</dbReference>
<comment type="catalytic activity">
    <reaction evidence="6">
        <text>guanosine(2445) in 23S rRNA + S-adenosyl-L-methionine = N(2)-methylguanosine(2445) in 23S rRNA + S-adenosyl-L-homocysteine + H(+)</text>
        <dbReference type="Rhea" id="RHEA:42740"/>
        <dbReference type="Rhea" id="RHEA-COMP:10215"/>
        <dbReference type="Rhea" id="RHEA-COMP:10216"/>
        <dbReference type="ChEBI" id="CHEBI:15378"/>
        <dbReference type="ChEBI" id="CHEBI:57856"/>
        <dbReference type="ChEBI" id="CHEBI:59789"/>
        <dbReference type="ChEBI" id="CHEBI:74269"/>
        <dbReference type="ChEBI" id="CHEBI:74481"/>
        <dbReference type="EC" id="2.1.1.173"/>
    </reaction>
</comment>
<dbReference type="Pfam" id="PF01170">
    <property type="entry name" value="UPF0020"/>
    <property type="match status" value="1"/>
</dbReference>
<dbReference type="GO" id="GO:0005737">
    <property type="term" value="C:cytoplasm"/>
    <property type="evidence" value="ECO:0007669"/>
    <property type="project" value="UniProtKB-SubCell"/>
</dbReference>
<dbReference type="CDD" id="cd02440">
    <property type="entry name" value="AdoMet_MTases"/>
    <property type="match status" value="1"/>
</dbReference>
<dbReference type="SUPFAM" id="SSF53335">
    <property type="entry name" value="S-adenosyl-L-methionine-dependent methyltransferases"/>
    <property type="match status" value="2"/>
</dbReference>
<dbReference type="PANTHER" id="PTHR47313:SF1">
    <property type="entry name" value="RIBOSOMAL RNA LARGE SUBUNIT METHYLTRANSFERASE K_L"/>
    <property type="match status" value="1"/>
</dbReference>
<dbReference type="NCBIfam" id="NF008748">
    <property type="entry name" value="PRK11783.1"/>
    <property type="match status" value="1"/>
</dbReference>
<dbReference type="InterPro" id="IPR029063">
    <property type="entry name" value="SAM-dependent_MTases_sf"/>
</dbReference>
<name>A0AA48HGB0_9ALTE</name>
<keyword evidence="5 6" id="KW-0949">S-adenosyl-L-methionine</keyword>
<dbReference type="PROSITE" id="PS01261">
    <property type="entry name" value="UPF0020"/>
    <property type="match status" value="1"/>
</dbReference>
<dbReference type="KEGG" id="pmaw:MACH26_19340"/>
<evidence type="ECO:0000259" key="8">
    <source>
        <dbReference type="PROSITE" id="PS51165"/>
    </source>
</evidence>
<dbReference type="Pfam" id="PF02926">
    <property type="entry name" value="THUMP"/>
    <property type="match status" value="1"/>
</dbReference>
<comment type="function">
    <text evidence="6">Specifically methylates the guanine in position 2445 (m2G2445) and the guanine in position 2069 (m7G2069) of 23S rRNA.</text>
</comment>
<dbReference type="EMBL" id="AP027272">
    <property type="protein sequence ID" value="BDX06413.1"/>
    <property type="molecule type" value="Genomic_DNA"/>
</dbReference>
<protein>
    <recommendedName>
        <fullName evidence="6">Ribosomal RNA large subunit methyltransferase K/L</fullName>
    </recommendedName>
    <domain>
        <recommendedName>
            <fullName evidence="6">23S rRNA m2G2445 methyltransferase</fullName>
            <ecNumber evidence="6">2.1.1.173</ecNumber>
        </recommendedName>
        <alternativeName>
            <fullName evidence="6">rRNA (guanine-N(2)-)-methyltransferase RlmL</fullName>
        </alternativeName>
    </domain>
    <domain>
        <recommendedName>
            <fullName evidence="6">23S rRNA m7G2069 methyltransferase</fullName>
            <ecNumber evidence="6">2.1.1.264</ecNumber>
        </recommendedName>
        <alternativeName>
            <fullName evidence="6">rRNA (guanine-N(7)-)-methyltransferase RlmK</fullName>
        </alternativeName>
    </domain>
</protein>
<proteinExistence type="inferred from homology"/>
<dbReference type="PANTHER" id="PTHR47313">
    <property type="entry name" value="RIBOSOMAL RNA LARGE SUBUNIT METHYLTRANSFERASE K/L"/>
    <property type="match status" value="1"/>
</dbReference>
<comment type="similarity">
    <text evidence="6">Belongs to the methyltransferase superfamily. RlmKL family.</text>
</comment>
<keyword evidence="1 6" id="KW-0963">Cytoplasm</keyword>
<dbReference type="InterPro" id="IPR019614">
    <property type="entry name" value="SAM-dep_methyl-trfase"/>
</dbReference>
<evidence type="ECO:0000256" key="1">
    <source>
        <dbReference type="ARBA" id="ARBA00022490"/>
    </source>
</evidence>
<keyword evidence="3 6" id="KW-0489">Methyltransferase</keyword>
<dbReference type="SMART" id="SM00981">
    <property type="entry name" value="THUMP"/>
    <property type="match status" value="1"/>
</dbReference>
<evidence type="ECO:0000256" key="5">
    <source>
        <dbReference type="ARBA" id="ARBA00022691"/>
    </source>
</evidence>
<dbReference type="Gene3D" id="3.40.50.150">
    <property type="entry name" value="Vaccinia Virus protein VP39"/>
    <property type="match status" value="2"/>
</dbReference>
<dbReference type="RefSeq" id="WP_338292431.1">
    <property type="nucleotide sequence ID" value="NZ_AP027272.1"/>
</dbReference>
<dbReference type="PIRSF" id="PIRSF037618">
    <property type="entry name" value="RNA_Mtase_bacteria_prd"/>
    <property type="match status" value="1"/>
</dbReference>
<dbReference type="InterPro" id="IPR053943">
    <property type="entry name" value="RlmKL-like_Mtase_CS"/>
</dbReference>
<keyword evidence="10" id="KW-1185">Reference proteome</keyword>
<dbReference type="Proteomes" id="UP001333710">
    <property type="component" value="Chromosome"/>
</dbReference>
<dbReference type="PROSITE" id="PS51165">
    <property type="entry name" value="THUMP"/>
    <property type="match status" value="1"/>
</dbReference>
<keyword evidence="7" id="KW-0694">RNA-binding</keyword>
<dbReference type="AlphaFoldDB" id="A0AA48HGB0"/>
<dbReference type="EC" id="2.1.1.173" evidence="6"/>
<dbReference type="EC" id="2.1.1.264" evidence="6"/>
<comment type="catalytic activity">
    <reaction evidence="6">
        <text>guanosine(2069) in 23S rRNA + S-adenosyl-L-methionine = N(2)-methylguanosine(2069) in 23S rRNA + S-adenosyl-L-homocysteine + H(+)</text>
        <dbReference type="Rhea" id="RHEA:43772"/>
        <dbReference type="Rhea" id="RHEA-COMP:10688"/>
        <dbReference type="Rhea" id="RHEA-COMP:10689"/>
        <dbReference type="ChEBI" id="CHEBI:15378"/>
        <dbReference type="ChEBI" id="CHEBI:57856"/>
        <dbReference type="ChEBI" id="CHEBI:59789"/>
        <dbReference type="ChEBI" id="CHEBI:74269"/>
        <dbReference type="ChEBI" id="CHEBI:74481"/>
        <dbReference type="EC" id="2.1.1.264"/>
    </reaction>
</comment>
<evidence type="ECO:0000313" key="10">
    <source>
        <dbReference type="Proteomes" id="UP001333710"/>
    </source>
</evidence>
<accession>A0AA48HGB0</accession>
<dbReference type="GO" id="GO:0003723">
    <property type="term" value="F:RNA binding"/>
    <property type="evidence" value="ECO:0007669"/>
    <property type="project" value="UniProtKB-UniRule"/>
</dbReference>
<comment type="subcellular location">
    <subcellularLocation>
        <location evidence="6">Cytoplasm</location>
    </subcellularLocation>
</comment>
<dbReference type="InterPro" id="IPR017244">
    <property type="entry name" value="23SrRNA_methyltr_KL"/>
</dbReference>
<dbReference type="Pfam" id="PF10672">
    <property type="entry name" value="Methyltrans_SAM"/>
    <property type="match status" value="1"/>
</dbReference>
<dbReference type="GO" id="GO:0070043">
    <property type="term" value="F:rRNA (guanine-N7-)-methyltransferase activity"/>
    <property type="evidence" value="ECO:0007669"/>
    <property type="project" value="UniProtKB-UniRule"/>
</dbReference>
<dbReference type="CDD" id="cd11715">
    <property type="entry name" value="THUMP_AdoMetMT"/>
    <property type="match status" value="1"/>
</dbReference>
<dbReference type="GO" id="GO:0052915">
    <property type="term" value="F:23S rRNA (guanine(2445)-N(2))-methyltransferase activity"/>
    <property type="evidence" value="ECO:0007669"/>
    <property type="project" value="UniProtKB-UniRule"/>
</dbReference>